<dbReference type="Gene3D" id="2.70.70.10">
    <property type="entry name" value="Glucose Permease (Domain IIA)"/>
    <property type="match status" value="1"/>
</dbReference>
<dbReference type="InterPro" id="IPR016047">
    <property type="entry name" value="M23ase_b-sheet_dom"/>
</dbReference>
<gene>
    <name evidence="3" type="ORF">PSAB_04950</name>
</gene>
<dbReference type="InterPro" id="IPR050570">
    <property type="entry name" value="Cell_wall_metabolism_enzyme"/>
</dbReference>
<dbReference type="eggNOG" id="COG0739">
    <property type="taxonomic scope" value="Bacteria"/>
</dbReference>
<evidence type="ECO:0000313" key="4">
    <source>
        <dbReference type="Proteomes" id="UP000019772"/>
    </source>
</evidence>
<sequence>MKSRSDKITLLVVRDAGRPVRQLQLSRPMAMALPAAAVLSLSSLISSMHYHASRSVQELEAEAAALSSQNVRLEAKIADKDQTLRQVQSEAAALSKEAQAIKEQLKSVDALEQELQDLIDRQKEGASDKEPAAKKTGAKAVPDPDKREAALDTAALSADGAVSGMKTGFDVISDSSDKRIALATDGGTVKKPPFAASVSSASPSAITIRIGAFTAAILDTPSLRVGGEYVASYGQIGTIRETKDELTEIGGMLEEMIHSLSQTVLDAQQAEADLQRQTLRDSANLTKAFLWPTSSRVVSSSFGYRSDPFKGSSSFHAGIDIAAETGDFVFAAQGGTVMAAERSPARGNYIVIDHENGLKTSYMHLSSLAVSAGDKVVKGQRIGQVGSTGRSTGPHLHFQVSKQNKTVNPLSYVHPK</sequence>
<name>X4Z897_9BACL</name>
<reference evidence="3 4" key="1">
    <citation type="journal article" date="2014" name="PLoS Genet.">
        <title>Comparative Genomic Analysis of N2-Fixing and Non-N2-Fixing Paenibacillus spp.: Organization, Evolution and Expression of the Nitrogen Fixation Genes.</title>
        <authorList>
            <person name="Xie J.B."/>
            <person name="Du Z."/>
            <person name="Bai L."/>
            <person name="Tian C."/>
            <person name="Zhang Y."/>
            <person name="Xie J.Y."/>
            <person name="Wang T."/>
            <person name="Liu X."/>
            <person name="Chen X."/>
            <person name="Cheng Q."/>
            <person name="Chen S."/>
            <person name="Li J."/>
        </authorList>
    </citation>
    <scope>NUCLEOTIDE SEQUENCE [LARGE SCALE GENOMIC DNA]</scope>
    <source>
        <strain evidence="3 4">T27</strain>
    </source>
</reference>
<keyword evidence="4" id="KW-1185">Reference proteome</keyword>
<dbReference type="CDD" id="cd12797">
    <property type="entry name" value="M23_peptidase"/>
    <property type="match status" value="1"/>
</dbReference>
<feature type="region of interest" description="Disordered" evidence="1">
    <location>
        <begin position="122"/>
        <end position="147"/>
    </location>
</feature>
<dbReference type="SUPFAM" id="SSF51261">
    <property type="entry name" value="Duplicated hybrid motif"/>
    <property type="match status" value="1"/>
</dbReference>
<evidence type="ECO:0000313" key="3">
    <source>
        <dbReference type="EMBL" id="AHV95926.1"/>
    </source>
</evidence>
<evidence type="ECO:0000259" key="2">
    <source>
        <dbReference type="Pfam" id="PF01551"/>
    </source>
</evidence>
<dbReference type="PANTHER" id="PTHR21666">
    <property type="entry name" value="PEPTIDASE-RELATED"/>
    <property type="match status" value="1"/>
</dbReference>
<dbReference type="HOGENOM" id="CLU_029425_2_4_9"/>
<dbReference type="Pfam" id="PF01551">
    <property type="entry name" value="Peptidase_M23"/>
    <property type="match status" value="1"/>
</dbReference>
<dbReference type="STRING" id="1268072.PSAB_04950"/>
<dbReference type="Proteomes" id="UP000019772">
    <property type="component" value="Chromosome"/>
</dbReference>
<dbReference type="PANTHER" id="PTHR21666:SF270">
    <property type="entry name" value="MUREIN HYDROLASE ACTIVATOR ENVC"/>
    <property type="match status" value="1"/>
</dbReference>
<feature type="compositionally biased region" description="Basic and acidic residues" evidence="1">
    <location>
        <begin position="122"/>
        <end position="133"/>
    </location>
</feature>
<dbReference type="GO" id="GO:0004222">
    <property type="term" value="F:metalloendopeptidase activity"/>
    <property type="evidence" value="ECO:0007669"/>
    <property type="project" value="TreeGrafter"/>
</dbReference>
<dbReference type="EMBL" id="CP004078">
    <property type="protein sequence ID" value="AHV95926.1"/>
    <property type="molecule type" value="Genomic_DNA"/>
</dbReference>
<feature type="domain" description="M23ase beta-sheet core" evidence="2">
    <location>
        <begin position="315"/>
        <end position="409"/>
    </location>
</feature>
<dbReference type="RefSeq" id="WP_025333493.1">
    <property type="nucleotide sequence ID" value="NZ_CP004078.1"/>
</dbReference>
<proteinExistence type="predicted"/>
<dbReference type="KEGG" id="psab:PSAB_04950"/>
<dbReference type="InterPro" id="IPR011055">
    <property type="entry name" value="Dup_hybrid_motif"/>
</dbReference>
<protein>
    <submittedName>
        <fullName evidence="3">Peptidase M23</fullName>
    </submittedName>
</protein>
<dbReference type="PATRIC" id="fig|1268072.3.peg.1025"/>
<evidence type="ECO:0000256" key="1">
    <source>
        <dbReference type="SAM" id="MobiDB-lite"/>
    </source>
</evidence>
<organism evidence="3 4">
    <name type="scientific">Paenibacillus sabinae T27</name>
    <dbReference type="NCBI Taxonomy" id="1268072"/>
    <lineage>
        <taxon>Bacteria</taxon>
        <taxon>Bacillati</taxon>
        <taxon>Bacillota</taxon>
        <taxon>Bacilli</taxon>
        <taxon>Bacillales</taxon>
        <taxon>Paenibacillaceae</taxon>
        <taxon>Paenibacillus</taxon>
    </lineage>
</organism>
<accession>X4Z897</accession>
<dbReference type="AlphaFoldDB" id="X4Z897"/>